<reference evidence="2 3" key="1">
    <citation type="submission" date="2024-09" db="EMBL/GenBank/DDBJ databases">
        <title>Paenibacillus zeirhizospherea sp. nov., isolated from surface of the maize (Zea mays) roots in a horticulture field, Hungary.</title>
        <authorList>
            <person name="Marton D."/>
            <person name="Farkas M."/>
            <person name="Bedics A."/>
            <person name="Toth E."/>
            <person name="Tancsics A."/>
            <person name="Boka K."/>
            <person name="Maroti G."/>
            <person name="Kriszt B."/>
            <person name="Cserhati M."/>
        </authorList>
    </citation>
    <scope>NUCLEOTIDE SEQUENCE [LARGE SCALE GENOMIC DNA]</scope>
    <source>
        <strain evidence="2 3">KCTC 33519</strain>
    </source>
</reference>
<sequence length="260" mass="30091">MKLKKVSIQNYRRFIETSLSLADDVTLLAGANNSGKTSLIELLENILNSSKTEFCVSDIPVTLSKEWVDQAYSIFINHFEKNDDREKTIQAIVNDLFCLDAAPGKEKLLILPTVVQLRVDYETNEEIGDFADYIMDLDLNHCSIYFEYSFEVTSTTFSQSLDKDFEKLKSRYEKLSGEKDQNTKMGFFKEKILGTYVSSIIEKCYFADRQFQNKNEMELSHFRKLFNLSIALNKNFTSKKTISFQIILKMHVLSTKNLHN</sequence>
<dbReference type="Proteomes" id="UP001580346">
    <property type="component" value="Unassembled WGS sequence"/>
</dbReference>
<keyword evidence="3" id="KW-1185">Reference proteome</keyword>
<dbReference type="SUPFAM" id="SSF52540">
    <property type="entry name" value="P-loop containing nucleoside triphosphate hydrolases"/>
    <property type="match status" value="1"/>
</dbReference>
<evidence type="ECO:0000313" key="2">
    <source>
        <dbReference type="EMBL" id="MFB5269843.1"/>
    </source>
</evidence>
<dbReference type="Pfam" id="PF13175">
    <property type="entry name" value="AAA_15"/>
    <property type="match status" value="1"/>
</dbReference>
<dbReference type="InterPro" id="IPR051396">
    <property type="entry name" value="Bact_Antivir_Def_Nuclease"/>
</dbReference>
<protein>
    <submittedName>
        <fullName evidence="2">AAA family ATPase</fullName>
    </submittedName>
</protein>
<name>A0ABV5B032_9BACL</name>
<dbReference type="EMBL" id="JBHHMI010000042">
    <property type="protein sequence ID" value="MFB5269843.1"/>
    <property type="molecule type" value="Genomic_DNA"/>
</dbReference>
<comment type="caution">
    <text evidence="2">The sequence shown here is derived from an EMBL/GenBank/DDBJ whole genome shotgun (WGS) entry which is preliminary data.</text>
</comment>
<evidence type="ECO:0000259" key="1">
    <source>
        <dbReference type="Pfam" id="PF13175"/>
    </source>
</evidence>
<organism evidence="2 3">
    <name type="scientific">Paenibacillus enshidis</name>
    <dbReference type="NCBI Taxonomy" id="1458439"/>
    <lineage>
        <taxon>Bacteria</taxon>
        <taxon>Bacillati</taxon>
        <taxon>Bacillota</taxon>
        <taxon>Bacilli</taxon>
        <taxon>Bacillales</taxon>
        <taxon>Paenibacillaceae</taxon>
        <taxon>Paenibacillus</taxon>
    </lineage>
</organism>
<feature type="domain" description="Endonuclease GajA/Old nuclease/RecF-like AAA" evidence="1">
    <location>
        <begin position="1"/>
        <end position="251"/>
    </location>
</feature>
<dbReference type="Gene3D" id="3.40.50.300">
    <property type="entry name" value="P-loop containing nucleotide triphosphate hydrolases"/>
    <property type="match status" value="1"/>
</dbReference>
<dbReference type="PANTHER" id="PTHR43581">
    <property type="entry name" value="ATP/GTP PHOSPHATASE"/>
    <property type="match status" value="1"/>
</dbReference>
<dbReference type="PANTHER" id="PTHR43581:SF4">
    <property type="entry name" value="ATP_GTP PHOSPHATASE"/>
    <property type="match status" value="1"/>
</dbReference>
<evidence type="ECO:0000313" key="3">
    <source>
        <dbReference type="Proteomes" id="UP001580346"/>
    </source>
</evidence>
<proteinExistence type="predicted"/>
<dbReference type="InterPro" id="IPR041685">
    <property type="entry name" value="AAA_GajA/Old/RecF-like"/>
</dbReference>
<dbReference type="InterPro" id="IPR027417">
    <property type="entry name" value="P-loop_NTPase"/>
</dbReference>
<accession>A0ABV5B032</accession>
<dbReference type="RefSeq" id="WP_375358113.1">
    <property type="nucleotide sequence ID" value="NZ_JBHHMI010000042.1"/>
</dbReference>
<gene>
    <name evidence="2" type="ORF">ACE41H_24110</name>
</gene>